<reference evidence="8" key="1">
    <citation type="submission" date="2019-10" db="EMBL/GenBank/DDBJ databases">
        <title>Streptomyces sp. nov., a novel actinobacterium isolated from alkaline environment.</title>
        <authorList>
            <person name="Golinska P."/>
        </authorList>
    </citation>
    <scope>NUCLEOTIDE SEQUENCE [LARGE SCALE GENOMIC DNA]</scope>
    <source>
        <strain evidence="8">DSM 42118</strain>
    </source>
</reference>
<dbReference type="RefSeq" id="WP_323379702.1">
    <property type="nucleotide sequence ID" value="NZ_VKHT01000003.1"/>
</dbReference>
<dbReference type="InterPro" id="IPR001242">
    <property type="entry name" value="Condensation_dom"/>
</dbReference>
<dbReference type="AlphaFoldDB" id="A0A7W3T999"/>
<dbReference type="Gene3D" id="3.30.559.10">
    <property type="entry name" value="Chloramphenicol acetyltransferase-like domain"/>
    <property type="match status" value="2"/>
</dbReference>
<dbReference type="Proteomes" id="UP000538929">
    <property type="component" value="Unassembled WGS sequence"/>
</dbReference>
<dbReference type="PANTHER" id="PTHR45527:SF10">
    <property type="entry name" value="PYOCHELIN SYNTHASE PCHF"/>
    <property type="match status" value="1"/>
</dbReference>
<dbReference type="InterPro" id="IPR057737">
    <property type="entry name" value="Condensation_MtbB-like"/>
</dbReference>
<dbReference type="Pfam" id="PF00668">
    <property type="entry name" value="Condensation"/>
    <property type="match status" value="2"/>
</dbReference>
<dbReference type="Gene3D" id="3.30.559.30">
    <property type="entry name" value="Nonribosomal peptide synthetase, condensation domain"/>
    <property type="match status" value="1"/>
</dbReference>
<evidence type="ECO:0000259" key="6">
    <source>
        <dbReference type="PROSITE" id="PS50075"/>
    </source>
</evidence>
<sequence>MDSPPNELIEDARRLIADALDEPEGSISDDDHLIEIGLDSISLMKVASALRAAGCDVEFSELARTPTLAAWRRLLDRPRSAPAEEEPTPGADLTVPFELAPMQHAYWIGRQRGQRFGGVGAHFYHEFAGPAVDAERLENAVRALMRHHPMLRVRVDEDGLQHVLPEPPWPGPTVHDLRSLGPEKAESALLELRDRLSHRRLDITVGEVFDVQLSLLPDGTGRTHVNLDMLVADAMSFRILLTDLAALYADPQSPPEPVGYDFPRYLAARATQRAEARDRARAWWRERLADLPPGPALPLVDDARDAEHTRVDRRHFLLTPEQRARFTERARRRGVTPAMAAATVFAEVMAAWSEHPRFMLNLPLFERERFHPEVDRVVGDFTNSLLLAVDTSRPADFAERARRVQSAFQDAAGHSAYSGVEVLRDLSRAHHGEQVLAPVVYTSALNVGELFSEEFQEIFGQPEWVVSQVPQVWLDAQLSEVRGGLLVNWDARETLFAEGVLDAMFAAYRSLFELLAADGTDAAWDRPAPEPVPDGVGDDRSRVIDARGRTRPAMVPGELEVDGRPTGVRARYLPGGRIDVLGPREPVRTGPVSGSAPGPVPVPASASASGHRDGDRTRDDAASEPPRGPVEEAVADIWRDLLDVRDIHRGDGFFTLGGDSLLATRCLTRLRAAGFEGVDITVLFEHPVLADFAARLRPGPTGQPAPALPALRTDPAGRHEPFPPTDVQRAYWLGRAEGFTLGGIGCHFYREYDVTDLDTDRLEEAVNRLIARHEMLRAVFDERGDIRVPEDVPRFTVRVTDTGQEGFADLREAMSHQVFDPARWPLFDIRVARAGRRFRIGVGLDNLVLDALSVLGFYAELGTLYQDLDAPLPPVELSFRDYVVGVSPDPDARAAAEKYWMDRVESLPP</sequence>
<evidence type="ECO:0000313" key="8">
    <source>
        <dbReference type="Proteomes" id="UP000538929"/>
    </source>
</evidence>
<dbReference type="EMBL" id="VKHT01000003">
    <property type="protein sequence ID" value="MBB0242581.1"/>
    <property type="molecule type" value="Genomic_DNA"/>
</dbReference>
<feature type="non-terminal residue" evidence="7">
    <location>
        <position position="909"/>
    </location>
</feature>
<dbReference type="InterPro" id="IPR036736">
    <property type="entry name" value="ACP-like_sf"/>
</dbReference>
<dbReference type="Gene3D" id="1.10.1200.10">
    <property type="entry name" value="ACP-like"/>
    <property type="match status" value="2"/>
</dbReference>
<dbReference type="GO" id="GO:0044550">
    <property type="term" value="P:secondary metabolite biosynthetic process"/>
    <property type="evidence" value="ECO:0007669"/>
    <property type="project" value="TreeGrafter"/>
</dbReference>
<dbReference type="Pfam" id="PF00550">
    <property type="entry name" value="PP-binding"/>
    <property type="match status" value="2"/>
</dbReference>
<dbReference type="PROSITE" id="PS00012">
    <property type="entry name" value="PHOSPHOPANTETHEINE"/>
    <property type="match status" value="1"/>
</dbReference>
<gene>
    <name evidence="7" type="ORF">FNQ90_00280</name>
</gene>
<accession>A0A7W3T999</accession>
<evidence type="ECO:0000256" key="2">
    <source>
        <dbReference type="ARBA" id="ARBA00022450"/>
    </source>
</evidence>
<evidence type="ECO:0000256" key="4">
    <source>
        <dbReference type="ARBA" id="ARBA00022598"/>
    </source>
</evidence>
<evidence type="ECO:0000256" key="3">
    <source>
        <dbReference type="ARBA" id="ARBA00022553"/>
    </source>
</evidence>
<dbReference type="PROSITE" id="PS50075">
    <property type="entry name" value="CARRIER"/>
    <property type="match status" value="2"/>
</dbReference>
<keyword evidence="3" id="KW-0597">Phosphoprotein</keyword>
<dbReference type="GO" id="GO:0031177">
    <property type="term" value="F:phosphopantetheine binding"/>
    <property type="evidence" value="ECO:0007669"/>
    <property type="project" value="TreeGrafter"/>
</dbReference>
<dbReference type="FunFam" id="3.30.559.10:FF:000023">
    <property type="entry name" value="Non-ribosomal peptide synthetase"/>
    <property type="match status" value="2"/>
</dbReference>
<dbReference type="PANTHER" id="PTHR45527">
    <property type="entry name" value="NONRIBOSOMAL PEPTIDE SYNTHETASE"/>
    <property type="match status" value="1"/>
</dbReference>
<dbReference type="GO" id="GO:0005737">
    <property type="term" value="C:cytoplasm"/>
    <property type="evidence" value="ECO:0007669"/>
    <property type="project" value="TreeGrafter"/>
</dbReference>
<evidence type="ECO:0000256" key="5">
    <source>
        <dbReference type="SAM" id="MobiDB-lite"/>
    </source>
</evidence>
<keyword evidence="2" id="KW-0596">Phosphopantetheine</keyword>
<feature type="domain" description="Carrier" evidence="6">
    <location>
        <begin position="3"/>
        <end position="79"/>
    </location>
</feature>
<feature type="compositionally biased region" description="Low complexity" evidence="5">
    <location>
        <begin position="590"/>
        <end position="609"/>
    </location>
</feature>
<dbReference type="CDD" id="cd19535">
    <property type="entry name" value="Cyc_NRPS"/>
    <property type="match status" value="1"/>
</dbReference>
<dbReference type="InterPro" id="IPR023213">
    <property type="entry name" value="CAT-like_dom_sf"/>
</dbReference>
<dbReference type="InterPro" id="IPR009081">
    <property type="entry name" value="PP-bd_ACP"/>
</dbReference>
<name>A0A7W3T999_9ACTN</name>
<dbReference type="FunFam" id="3.30.559.30:FF:000006">
    <property type="entry name" value="Yersiniabactin polyketide/non-ribosomal peptide synthetase"/>
    <property type="match status" value="1"/>
</dbReference>
<proteinExistence type="predicted"/>
<dbReference type="GO" id="GO:0016874">
    <property type="term" value="F:ligase activity"/>
    <property type="evidence" value="ECO:0007669"/>
    <property type="project" value="UniProtKB-KW"/>
</dbReference>
<feature type="compositionally biased region" description="Basic and acidic residues" evidence="5">
    <location>
        <begin position="610"/>
        <end position="621"/>
    </location>
</feature>
<comment type="cofactor">
    <cofactor evidence="1">
        <name>pantetheine 4'-phosphate</name>
        <dbReference type="ChEBI" id="CHEBI:47942"/>
    </cofactor>
</comment>
<feature type="region of interest" description="Disordered" evidence="5">
    <location>
        <begin position="575"/>
        <end position="632"/>
    </location>
</feature>
<keyword evidence="8" id="KW-1185">Reference proteome</keyword>
<dbReference type="GO" id="GO:0043041">
    <property type="term" value="P:amino acid activation for nonribosomal peptide biosynthetic process"/>
    <property type="evidence" value="ECO:0007669"/>
    <property type="project" value="TreeGrafter"/>
</dbReference>
<comment type="caution">
    <text evidence="7">The sequence shown here is derived from an EMBL/GenBank/DDBJ whole genome shotgun (WGS) entry which is preliminary data.</text>
</comment>
<dbReference type="SUPFAM" id="SSF47336">
    <property type="entry name" value="ACP-like"/>
    <property type="match status" value="2"/>
</dbReference>
<protein>
    <recommendedName>
        <fullName evidence="6">Carrier domain-containing protein</fullName>
    </recommendedName>
</protein>
<feature type="domain" description="Carrier" evidence="6">
    <location>
        <begin position="625"/>
        <end position="700"/>
    </location>
</feature>
<evidence type="ECO:0000256" key="1">
    <source>
        <dbReference type="ARBA" id="ARBA00001957"/>
    </source>
</evidence>
<evidence type="ECO:0000313" key="7">
    <source>
        <dbReference type="EMBL" id="MBB0242581.1"/>
    </source>
</evidence>
<dbReference type="GO" id="GO:0000036">
    <property type="term" value="F:acyl carrier activity"/>
    <property type="evidence" value="ECO:0007669"/>
    <property type="project" value="TreeGrafter"/>
</dbReference>
<keyword evidence="4" id="KW-0436">Ligase</keyword>
<dbReference type="SUPFAM" id="SSF52777">
    <property type="entry name" value="CoA-dependent acyltransferases"/>
    <property type="match status" value="3"/>
</dbReference>
<organism evidence="7 8">
    <name type="scientific">Streptomyces alkaliphilus</name>
    <dbReference type="NCBI Taxonomy" id="1472722"/>
    <lineage>
        <taxon>Bacteria</taxon>
        <taxon>Bacillati</taxon>
        <taxon>Actinomycetota</taxon>
        <taxon>Actinomycetes</taxon>
        <taxon>Kitasatosporales</taxon>
        <taxon>Streptomycetaceae</taxon>
        <taxon>Streptomyces</taxon>
    </lineage>
</organism>
<dbReference type="InterPro" id="IPR006162">
    <property type="entry name" value="Ppantetheine_attach_site"/>
</dbReference>